<dbReference type="AlphaFoldDB" id="A0AAU7G3Q6"/>
<dbReference type="GeneID" id="29639945"/>
<evidence type="ECO:0000313" key="1">
    <source>
        <dbReference type="EMBL" id="XBM45149.1"/>
    </source>
</evidence>
<proteinExistence type="predicted"/>
<sequence>MSVRIKKIKDNQYHVWCDEQNIGTITTYHNEFHNKYLYLEFNLSKYPIYFPFSEIKQIEGKSLQVMTDSTNTDLVHLLLQNGFKCKRHCYTPKVTKNDLRVKLNSNCSLYTFDINNKKYDILCHLLYKYYQAMHQSVSPLTVSENTFVKEVPTQTGYYSTNEDGKIENLIFTEKNEIAYICSFSEKSCNLFIQAILSKMFSKYSAIFFEADDTDWSATKLLDCFNVDKENSFNTYIYI</sequence>
<protein>
    <submittedName>
        <fullName evidence="1">GNAT family acetyltransferase</fullName>
    </submittedName>
</protein>
<organism evidence="1">
    <name type="scientific">Lactobacillus sp. JCM 1131</name>
    <dbReference type="NCBI Taxonomy" id="3153753"/>
    <lineage>
        <taxon>Bacteria</taxon>
        <taxon>Bacillati</taxon>
        <taxon>Bacillota</taxon>
        <taxon>Bacilli</taxon>
        <taxon>Lactobacillales</taxon>
        <taxon>Lactobacillaceae</taxon>
        <taxon>Lactobacillus</taxon>
    </lineage>
</organism>
<dbReference type="EMBL" id="CP157383">
    <property type="protein sequence ID" value="XBM45149.1"/>
    <property type="molecule type" value="Genomic_DNA"/>
</dbReference>
<name>A0AAU7G3Q6_9LACO</name>
<reference evidence="1" key="1">
    <citation type="submission" date="2024-05" db="EMBL/GenBank/DDBJ databases">
        <authorList>
            <person name="Lee M.W."/>
            <person name="Lee J.K."/>
            <person name="Kim J.M."/>
            <person name="Choi D.G."/>
            <person name="Baek J.H."/>
            <person name="Bayburt H."/>
            <person name="Jung J.J."/>
            <person name="Han D.M."/>
            <person name="Jeon C.O."/>
        </authorList>
    </citation>
    <scope>NUCLEOTIDE SEQUENCE</scope>
    <source>
        <strain evidence="1">JCM 1131</strain>
    </source>
</reference>
<gene>
    <name evidence="1" type="ORF">ABG084_06735</name>
</gene>
<dbReference type="RefSeq" id="WP_225792981.1">
    <property type="nucleotide sequence ID" value="NZ_CP157383.1"/>
</dbReference>
<accession>A0AAU7G3Q6</accession>